<feature type="compositionally biased region" description="Basic and acidic residues" evidence="1">
    <location>
        <begin position="1"/>
        <end position="17"/>
    </location>
</feature>
<accession>A0A8E0S6F3</accession>
<protein>
    <submittedName>
        <fullName evidence="2">Uncharacterized protein</fullName>
    </submittedName>
</protein>
<evidence type="ECO:0000256" key="1">
    <source>
        <dbReference type="SAM" id="MobiDB-lite"/>
    </source>
</evidence>
<comment type="caution">
    <text evidence="2">The sequence shown here is derived from an EMBL/GenBank/DDBJ whole genome shotgun (WGS) entry which is preliminary data.</text>
</comment>
<dbReference type="AlphaFoldDB" id="A0A8E0S6F3"/>
<name>A0A8E0S6F3_9TREM</name>
<evidence type="ECO:0000313" key="3">
    <source>
        <dbReference type="Proteomes" id="UP000728185"/>
    </source>
</evidence>
<feature type="region of interest" description="Disordered" evidence="1">
    <location>
        <begin position="1"/>
        <end position="34"/>
    </location>
</feature>
<dbReference type="Proteomes" id="UP000728185">
    <property type="component" value="Unassembled WGS sequence"/>
</dbReference>
<gene>
    <name evidence="2" type="ORF">FBUS_06372</name>
</gene>
<evidence type="ECO:0000313" key="2">
    <source>
        <dbReference type="EMBL" id="KAA0200530.1"/>
    </source>
</evidence>
<keyword evidence="3" id="KW-1185">Reference proteome</keyword>
<feature type="region of interest" description="Disordered" evidence="1">
    <location>
        <begin position="115"/>
        <end position="166"/>
    </location>
</feature>
<reference evidence="2" key="1">
    <citation type="submission" date="2019-05" db="EMBL/GenBank/DDBJ databases">
        <title>Annotation for the trematode Fasciolopsis buski.</title>
        <authorList>
            <person name="Choi Y.-J."/>
        </authorList>
    </citation>
    <scope>NUCLEOTIDE SEQUENCE</scope>
    <source>
        <strain evidence="2">HT</strain>
        <tissue evidence="2">Whole worm</tissue>
    </source>
</reference>
<organism evidence="2 3">
    <name type="scientific">Fasciolopsis buskii</name>
    <dbReference type="NCBI Taxonomy" id="27845"/>
    <lineage>
        <taxon>Eukaryota</taxon>
        <taxon>Metazoa</taxon>
        <taxon>Spiralia</taxon>
        <taxon>Lophotrochozoa</taxon>
        <taxon>Platyhelminthes</taxon>
        <taxon>Trematoda</taxon>
        <taxon>Digenea</taxon>
        <taxon>Plagiorchiida</taxon>
        <taxon>Echinostomata</taxon>
        <taxon>Echinostomatoidea</taxon>
        <taxon>Fasciolidae</taxon>
        <taxon>Fasciolopsis</taxon>
    </lineage>
</organism>
<sequence>MKAKVDEENGDTAKEEASTAEALEPEHEKSSKVEMDFQVMEMSEVPPPDSAEVRAAINVQGEDGQLLAGFAQVDKYDLPSATSLEVKQPCTGELEASAIGLTASSVHASDALVKNSVNGDSNHHIEPAAALEPEVQTKAPVAAEATAPPAAGDGTTDAVVSEPVPQ</sequence>
<feature type="compositionally biased region" description="Basic and acidic residues" evidence="1">
    <location>
        <begin position="24"/>
        <end position="34"/>
    </location>
</feature>
<proteinExistence type="predicted"/>
<feature type="compositionally biased region" description="Low complexity" evidence="1">
    <location>
        <begin position="139"/>
        <end position="158"/>
    </location>
</feature>
<dbReference type="OrthoDB" id="6258415at2759"/>
<dbReference type="EMBL" id="LUCM01000452">
    <property type="protein sequence ID" value="KAA0200530.1"/>
    <property type="molecule type" value="Genomic_DNA"/>
</dbReference>